<dbReference type="SUPFAM" id="SSF51338">
    <property type="entry name" value="Composite domain of metallo-dependent hydrolases"/>
    <property type="match status" value="1"/>
</dbReference>
<sequence>MGQDILQIRGGTIVSAYGMRVADLWVQDGKVKRISCETPEPVVPRYASYVETIDASNYYIMPGFVSFTRMQARQLRDADHYMATIFGFIQKGITMLIDTIALEPWMDHKQSAYQLATHFNSPLDYACQFSLEAGQCTPKRVRELAGVGGVRLVQVRVRDAAELDKLNWDKLASVLHFYRLSLELNIINREELTHEQRREIIGRWLHHTQRGRIHSLIGHANPFDLSLNAPYYANTHLDVKQCHAVFAYLIAHWHHYLPVMCGPEQIVLPPKRRAWNPDDVLPLIARLASANAAKAAGCYPQKGAILPGADADLFFLHKDEWLTNFDLSTNLNFSENCLPARVMSRGRWVYQDGVHQATPGSGKLLRGLKPFSYVL</sequence>
<evidence type="ECO:0000313" key="3">
    <source>
        <dbReference type="EMBL" id="RNB81646.1"/>
    </source>
</evidence>
<comment type="cofactor">
    <cofactor evidence="1">
        <name>Zn(2+)</name>
        <dbReference type="ChEBI" id="CHEBI:29105"/>
    </cofactor>
</comment>
<dbReference type="GO" id="GO:0016810">
    <property type="term" value="F:hydrolase activity, acting on carbon-nitrogen (but not peptide) bonds"/>
    <property type="evidence" value="ECO:0007669"/>
    <property type="project" value="InterPro"/>
</dbReference>
<name>A0A3M8D0N9_9BACL</name>
<dbReference type="RefSeq" id="WP_122920730.1">
    <property type="nucleotide sequence ID" value="NZ_RHHQ01000022.1"/>
</dbReference>
<proteinExistence type="predicted"/>
<dbReference type="PANTHER" id="PTHR11647:SF1">
    <property type="entry name" value="COLLAPSIN RESPONSE MEDIATOR PROTEIN"/>
    <property type="match status" value="1"/>
</dbReference>
<organism evidence="3 4">
    <name type="scientific">Brevibacillus fluminis</name>
    <dbReference type="NCBI Taxonomy" id="511487"/>
    <lineage>
        <taxon>Bacteria</taxon>
        <taxon>Bacillati</taxon>
        <taxon>Bacillota</taxon>
        <taxon>Bacilli</taxon>
        <taxon>Bacillales</taxon>
        <taxon>Paenibacillaceae</taxon>
        <taxon>Brevibacillus</taxon>
    </lineage>
</organism>
<accession>A0A3M8D0N9</accession>
<dbReference type="Proteomes" id="UP000271031">
    <property type="component" value="Unassembled WGS sequence"/>
</dbReference>
<dbReference type="EMBL" id="RHHQ01000022">
    <property type="protein sequence ID" value="RNB81646.1"/>
    <property type="molecule type" value="Genomic_DNA"/>
</dbReference>
<comment type="caution">
    <text evidence="3">The sequence shown here is derived from an EMBL/GenBank/DDBJ whole genome shotgun (WGS) entry which is preliminary data.</text>
</comment>
<gene>
    <name evidence="3" type="ORF">EDM56_25360</name>
</gene>
<keyword evidence="4" id="KW-1185">Reference proteome</keyword>
<feature type="domain" description="Amidohydrolase-related" evidence="2">
    <location>
        <begin position="277"/>
        <end position="349"/>
    </location>
</feature>
<evidence type="ECO:0000256" key="1">
    <source>
        <dbReference type="ARBA" id="ARBA00001947"/>
    </source>
</evidence>
<evidence type="ECO:0000259" key="2">
    <source>
        <dbReference type="Pfam" id="PF01979"/>
    </source>
</evidence>
<dbReference type="InterPro" id="IPR050378">
    <property type="entry name" value="Metallo-dep_Hydrolases_sf"/>
</dbReference>
<dbReference type="PANTHER" id="PTHR11647">
    <property type="entry name" value="HYDRANTOINASE/DIHYDROPYRIMIDINASE FAMILY MEMBER"/>
    <property type="match status" value="1"/>
</dbReference>
<dbReference type="InterPro" id="IPR006680">
    <property type="entry name" value="Amidohydro-rel"/>
</dbReference>
<evidence type="ECO:0000313" key="4">
    <source>
        <dbReference type="Proteomes" id="UP000271031"/>
    </source>
</evidence>
<dbReference type="Gene3D" id="2.30.40.10">
    <property type="entry name" value="Urease, subunit C, domain 1"/>
    <property type="match status" value="2"/>
</dbReference>
<dbReference type="Pfam" id="PF01979">
    <property type="entry name" value="Amidohydro_1"/>
    <property type="match status" value="1"/>
</dbReference>
<reference evidence="3 4" key="1">
    <citation type="submission" date="2018-10" db="EMBL/GenBank/DDBJ databases">
        <title>Phylogenomics of Brevibacillus.</title>
        <authorList>
            <person name="Dunlap C."/>
        </authorList>
    </citation>
    <scope>NUCLEOTIDE SEQUENCE [LARGE SCALE GENOMIC DNA]</scope>
    <source>
        <strain evidence="3 4">JCM 15716</strain>
    </source>
</reference>
<dbReference type="OrthoDB" id="9775607at2"/>
<protein>
    <recommendedName>
        <fullName evidence="2">Amidohydrolase-related domain-containing protein</fullName>
    </recommendedName>
</protein>
<dbReference type="Gene3D" id="3.20.20.140">
    <property type="entry name" value="Metal-dependent hydrolases"/>
    <property type="match status" value="1"/>
</dbReference>
<dbReference type="InterPro" id="IPR011059">
    <property type="entry name" value="Metal-dep_hydrolase_composite"/>
</dbReference>
<dbReference type="AlphaFoldDB" id="A0A3M8D0N9"/>